<name>A0ABW3GI32_9PROT</name>
<keyword evidence="4" id="KW-1185">Reference proteome</keyword>
<comment type="caution">
    <text evidence="3">The sequence shown here is derived from an EMBL/GenBank/DDBJ whole genome shotgun (WGS) entry which is preliminary data.</text>
</comment>
<protein>
    <submittedName>
        <fullName evidence="3">Uncharacterized protein</fullName>
    </submittedName>
</protein>
<evidence type="ECO:0000313" key="4">
    <source>
        <dbReference type="Proteomes" id="UP001597106"/>
    </source>
</evidence>
<feature type="transmembrane region" description="Helical" evidence="2">
    <location>
        <begin position="21"/>
        <end position="38"/>
    </location>
</feature>
<dbReference type="EMBL" id="JBHTJW010000001">
    <property type="protein sequence ID" value="MFD0928304.1"/>
    <property type="molecule type" value="Genomic_DNA"/>
</dbReference>
<keyword evidence="2" id="KW-0812">Transmembrane</keyword>
<evidence type="ECO:0000313" key="3">
    <source>
        <dbReference type="EMBL" id="MFD0928304.1"/>
    </source>
</evidence>
<keyword evidence="2" id="KW-1133">Transmembrane helix</keyword>
<dbReference type="Proteomes" id="UP001597106">
    <property type="component" value="Unassembled WGS sequence"/>
</dbReference>
<proteinExistence type="predicted"/>
<keyword evidence="2" id="KW-0472">Membrane</keyword>
<feature type="region of interest" description="Disordered" evidence="1">
    <location>
        <begin position="74"/>
        <end position="119"/>
    </location>
</feature>
<organism evidence="3 4">
    <name type="scientific">Methylophilus glucosoxydans</name>
    <dbReference type="NCBI Taxonomy" id="752553"/>
    <lineage>
        <taxon>Bacteria</taxon>
        <taxon>Pseudomonadati</taxon>
        <taxon>Pseudomonadota</taxon>
        <taxon>Betaproteobacteria</taxon>
        <taxon>Nitrosomonadales</taxon>
        <taxon>Methylophilaceae</taxon>
        <taxon>Methylophilus</taxon>
    </lineage>
</organism>
<evidence type="ECO:0000256" key="2">
    <source>
        <dbReference type="SAM" id="Phobius"/>
    </source>
</evidence>
<accession>A0ABW3GI32</accession>
<reference evidence="4" key="1">
    <citation type="journal article" date="2019" name="Int. J. Syst. Evol. Microbiol.">
        <title>The Global Catalogue of Microorganisms (GCM) 10K type strain sequencing project: providing services to taxonomists for standard genome sequencing and annotation.</title>
        <authorList>
            <consortium name="The Broad Institute Genomics Platform"/>
            <consortium name="The Broad Institute Genome Sequencing Center for Infectious Disease"/>
            <person name="Wu L."/>
            <person name="Ma J."/>
        </authorList>
    </citation>
    <scope>NUCLEOTIDE SEQUENCE [LARGE SCALE GENOMIC DNA]</scope>
    <source>
        <strain evidence="4">CCUG 59685</strain>
    </source>
</reference>
<evidence type="ECO:0000256" key="1">
    <source>
        <dbReference type="SAM" id="MobiDB-lite"/>
    </source>
</evidence>
<dbReference type="RefSeq" id="WP_379073413.1">
    <property type="nucleotide sequence ID" value="NZ_JBHTJW010000001.1"/>
</dbReference>
<sequence length="244" mass="26433">MIYCSYHFAPTQRGEIQIGKINVLLIGVLIVILLGLIIKGEEREEGSAATLRIQNQVSAVAAPEVSAQVTSELTQAVSETTPAPESEEMPVKKSGKKTDTLAHKKNASPEPATEQPASTTVVAPHAHVAANPVPAATSEENLQKDSSKKMIVFNIWSVSELRLRSAYAAYMNDSAVPAVQLEGRKKEYLSFASHRTKKCGELDGKFASNINTVEKLTLVKGDAEVLQCHTIENNLEIDRLSAIQ</sequence>
<gene>
    <name evidence="3" type="ORF">ACFQ1T_00795</name>
</gene>
<feature type="compositionally biased region" description="Polar residues" evidence="1">
    <location>
        <begin position="74"/>
        <end position="83"/>
    </location>
</feature>